<sequence length="154" mass="16921">MAVQPRRNPFMRIIALLPLIALFAAAPLMAQTAKQPAVKQQPAPVVPPPPAEEKPAPYDAQFTRLAEVLGSIQYLRTLCGAPTSDWRQSMQQLLDADTANEPKRRERLTAAFNRGYRSFAAVHTSCTDAARTAEERYRAEGATLATEIAARFGN</sequence>
<dbReference type="Pfam" id="PF09539">
    <property type="entry name" value="DUF2385"/>
    <property type="match status" value="1"/>
</dbReference>
<dbReference type="InterPro" id="IPR012645">
    <property type="entry name" value="CHP02301"/>
</dbReference>
<dbReference type="AlphaFoldDB" id="A0A1X7FDC9"/>
<gene>
    <name evidence="3" type="ORF">SAMN02982989_2727</name>
</gene>
<dbReference type="STRING" id="464029.SAMN02982989_2727"/>
<dbReference type="Proteomes" id="UP000192903">
    <property type="component" value="Unassembled WGS sequence"/>
</dbReference>
<feature type="region of interest" description="Disordered" evidence="1">
    <location>
        <begin position="35"/>
        <end position="55"/>
    </location>
</feature>
<evidence type="ECO:0000256" key="2">
    <source>
        <dbReference type="SAM" id="SignalP"/>
    </source>
</evidence>
<evidence type="ECO:0000313" key="3">
    <source>
        <dbReference type="EMBL" id="SMF50247.1"/>
    </source>
</evidence>
<feature type="signal peptide" evidence="2">
    <location>
        <begin position="1"/>
        <end position="30"/>
    </location>
</feature>
<protein>
    <submittedName>
        <fullName evidence="3">TIGR02301 family protein</fullName>
    </submittedName>
</protein>
<organism evidence="3 4">
    <name type="scientific">Xaviernesmea oryzae</name>
    <dbReference type="NCBI Taxonomy" id="464029"/>
    <lineage>
        <taxon>Bacteria</taxon>
        <taxon>Pseudomonadati</taxon>
        <taxon>Pseudomonadota</taxon>
        <taxon>Alphaproteobacteria</taxon>
        <taxon>Hyphomicrobiales</taxon>
        <taxon>Rhizobiaceae</taxon>
        <taxon>Rhizobium/Agrobacterium group</taxon>
        <taxon>Xaviernesmea</taxon>
    </lineage>
</organism>
<feature type="chain" id="PRO_5010880828" evidence="2">
    <location>
        <begin position="31"/>
        <end position="154"/>
    </location>
</feature>
<accession>A0A1X7FDC9</accession>
<proteinExistence type="predicted"/>
<name>A0A1X7FDC9_9HYPH</name>
<dbReference type="NCBIfam" id="TIGR02301">
    <property type="entry name" value="TIGR02301 family protein"/>
    <property type="match status" value="1"/>
</dbReference>
<keyword evidence="2" id="KW-0732">Signal</keyword>
<evidence type="ECO:0000256" key="1">
    <source>
        <dbReference type="SAM" id="MobiDB-lite"/>
    </source>
</evidence>
<reference evidence="4" key="1">
    <citation type="submission" date="2017-04" db="EMBL/GenBank/DDBJ databases">
        <authorList>
            <person name="Varghese N."/>
            <person name="Submissions S."/>
        </authorList>
    </citation>
    <scope>NUCLEOTIDE SEQUENCE [LARGE SCALE GENOMIC DNA]</scope>
    <source>
        <strain evidence="4">B4P</strain>
    </source>
</reference>
<keyword evidence="4" id="KW-1185">Reference proteome</keyword>
<evidence type="ECO:0000313" key="4">
    <source>
        <dbReference type="Proteomes" id="UP000192903"/>
    </source>
</evidence>
<dbReference type="EMBL" id="FXAF01000006">
    <property type="protein sequence ID" value="SMF50247.1"/>
    <property type="molecule type" value="Genomic_DNA"/>
</dbReference>